<dbReference type="GO" id="GO:0047580">
    <property type="term" value="F:4-hydroxyproline epimerase activity"/>
    <property type="evidence" value="ECO:0007669"/>
    <property type="project" value="TreeGrafter"/>
</dbReference>
<dbReference type="AlphaFoldDB" id="A0A0K6GSX5"/>
<dbReference type="RefSeq" id="WP_055433225.1">
    <property type="nucleotide sequence ID" value="NZ_CYHA01000001.1"/>
</dbReference>
<dbReference type="InterPro" id="IPR008794">
    <property type="entry name" value="Pro_racemase_fam"/>
</dbReference>
<dbReference type="Gene3D" id="3.10.310.10">
    <property type="entry name" value="Diaminopimelate Epimerase, Chain A, domain 1"/>
    <property type="match status" value="2"/>
</dbReference>
<dbReference type="Pfam" id="PF05544">
    <property type="entry name" value="Pro_racemase"/>
    <property type="match status" value="1"/>
</dbReference>
<gene>
    <name evidence="2" type="ORF">Ga0061063_0576</name>
</gene>
<sequence length="333" mass="36117">MAVTEFECIDGHTCGNPVRLVTRGAPALEGSTQAERRLDFLARYDWMRTGLMYEPRGHAQMSGAFLYSPTRDDCDVAVLYIETSGCLPMCGHGTIGVVTMAIEHDLVRPNTPGVLNLETPAGKVVATYTQVGRKVRTVKLTNVPSFLFMRDVEVEIAALGKLTVDIAYGGNFYPIVEAQQNYRDMADYTPAQLVAMGNEMRDYINAHYEIVHPLDANIRGVRHVQWTGAPKTPGSHAANAVLYGAAALDRSPCGTGTSARLAQRYGRGLMKKGDVLVHESIIGSQFTGTIEAETEVAGLPAIIPGIEGWAITTGYNRILLDDADPYVHGFVVG</sequence>
<evidence type="ECO:0000313" key="2">
    <source>
        <dbReference type="EMBL" id="CUA81732.1"/>
    </source>
</evidence>
<dbReference type="NCBIfam" id="NF010578">
    <property type="entry name" value="PRK13971.1"/>
    <property type="match status" value="1"/>
</dbReference>
<dbReference type="FunFam" id="3.10.310.10:FF:000005">
    <property type="entry name" value="Proline racemase"/>
    <property type="match status" value="1"/>
</dbReference>
<proteinExistence type="inferred from homology"/>
<evidence type="ECO:0000256" key="1">
    <source>
        <dbReference type="ARBA" id="ARBA00007529"/>
    </source>
</evidence>
<dbReference type="SFLD" id="SFLDS00028">
    <property type="entry name" value="Proline_Racemase"/>
    <property type="match status" value="1"/>
</dbReference>
<dbReference type="PANTHER" id="PTHR33442">
    <property type="entry name" value="TRANS-3-HYDROXY-L-PROLINE DEHYDRATASE"/>
    <property type="match status" value="1"/>
</dbReference>
<organism evidence="2 3">
    <name type="scientific">Gulbenkiania indica</name>
    <dbReference type="NCBI Taxonomy" id="375574"/>
    <lineage>
        <taxon>Bacteria</taxon>
        <taxon>Pseudomonadati</taxon>
        <taxon>Pseudomonadota</taxon>
        <taxon>Betaproteobacteria</taxon>
        <taxon>Neisseriales</taxon>
        <taxon>Chromobacteriaceae</taxon>
        <taxon>Gulbenkiania</taxon>
    </lineage>
</organism>
<dbReference type="EMBL" id="CYHA01000001">
    <property type="protein sequence ID" value="CUA81732.1"/>
    <property type="molecule type" value="Genomic_DNA"/>
</dbReference>
<dbReference type="OrthoDB" id="181267at2"/>
<keyword evidence="3" id="KW-1185">Reference proteome</keyword>
<dbReference type="Proteomes" id="UP000243535">
    <property type="component" value="Unassembled WGS sequence"/>
</dbReference>
<dbReference type="PANTHER" id="PTHR33442:SF5">
    <property type="entry name" value="BIFUNCTIONAL TRANS-3-HYDROXY-L-PROLINE DEHYDRATASE_2-EPIMERASE"/>
    <property type="match status" value="1"/>
</dbReference>
<reference evidence="3" key="1">
    <citation type="submission" date="2015-08" db="EMBL/GenBank/DDBJ databases">
        <authorList>
            <person name="Varghese N."/>
        </authorList>
    </citation>
    <scope>NUCLEOTIDE SEQUENCE [LARGE SCALE GENOMIC DNA]</scope>
    <source>
        <strain evidence="3">DSM 17901</strain>
    </source>
</reference>
<name>A0A0K6GSX5_9NEIS</name>
<dbReference type="STRING" id="375574.GCA_001418035_00375"/>
<protein>
    <submittedName>
        <fullName evidence="2">Proline racemase</fullName>
    </submittedName>
</protein>
<accession>A0A0K6GSX5</accession>
<evidence type="ECO:0000313" key="3">
    <source>
        <dbReference type="Proteomes" id="UP000243535"/>
    </source>
</evidence>
<comment type="similarity">
    <text evidence="1">Belongs to the proline racemase family.</text>
</comment>
<dbReference type="SUPFAM" id="SSF54506">
    <property type="entry name" value="Diaminopimelate epimerase-like"/>
    <property type="match status" value="1"/>
</dbReference>
<dbReference type="PIRSF" id="PIRSF029792">
    <property type="entry name" value="Pro_racemase"/>
    <property type="match status" value="1"/>
</dbReference>